<organism evidence="1 2">
    <name type="scientific">Phytophthora nicotianae P1569</name>
    <dbReference type="NCBI Taxonomy" id="1317065"/>
    <lineage>
        <taxon>Eukaryota</taxon>
        <taxon>Sar</taxon>
        <taxon>Stramenopiles</taxon>
        <taxon>Oomycota</taxon>
        <taxon>Peronosporomycetes</taxon>
        <taxon>Peronosporales</taxon>
        <taxon>Peronosporaceae</taxon>
        <taxon>Phytophthora</taxon>
    </lineage>
</organism>
<accession>V9F6N3</accession>
<evidence type="ECO:0000313" key="2">
    <source>
        <dbReference type="Proteomes" id="UP000018721"/>
    </source>
</evidence>
<evidence type="ECO:0000313" key="1">
    <source>
        <dbReference type="EMBL" id="ETI46746.1"/>
    </source>
</evidence>
<dbReference type="HOGENOM" id="CLU_1931707_0_0_1"/>
<dbReference type="EMBL" id="ANIZ01001511">
    <property type="protein sequence ID" value="ETI46746.1"/>
    <property type="molecule type" value="Genomic_DNA"/>
</dbReference>
<comment type="caution">
    <text evidence="1">The sequence shown here is derived from an EMBL/GenBank/DDBJ whole genome shotgun (WGS) entry which is preliminary data.</text>
</comment>
<sequence>MSKWLNLEPDWLYIDSKEELSKDMSIDNDKRSYWSLLGLYKNIDVLRWFREDDFPPLRCWHLYTWAKSRHRPSGESFLVCIVVGPLRARTDHRRAEKQLLLRHNR</sequence>
<dbReference type="AlphaFoldDB" id="V9F6N3"/>
<dbReference type="Proteomes" id="UP000018721">
    <property type="component" value="Unassembled WGS sequence"/>
</dbReference>
<keyword evidence="2" id="KW-1185">Reference proteome</keyword>
<gene>
    <name evidence="1" type="ORF">F443_08903</name>
</gene>
<proteinExistence type="predicted"/>
<reference evidence="1 2" key="1">
    <citation type="submission" date="2013-11" db="EMBL/GenBank/DDBJ databases">
        <title>The Genome Sequence of Phytophthora parasitica P1569.</title>
        <authorList>
            <consortium name="The Broad Institute Genomics Platform"/>
            <person name="Russ C."/>
            <person name="Tyler B."/>
            <person name="Panabieres F."/>
            <person name="Shan W."/>
            <person name="Tripathy S."/>
            <person name="Grunwald N."/>
            <person name="Machado M."/>
            <person name="Johnson C.S."/>
            <person name="Arredondo F."/>
            <person name="Hong C."/>
            <person name="Coffey M."/>
            <person name="Young S.K."/>
            <person name="Zeng Q."/>
            <person name="Gargeya S."/>
            <person name="Fitzgerald M."/>
            <person name="Abouelleil A."/>
            <person name="Alvarado L."/>
            <person name="Chapman S.B."/>
            <person name="Gainer-Dewar J."/>
            <person name="Goldberg J."/>
            <person name="Griggs A."/>
            <person name="Gujja S."/>
            <person name="Hansen M."/>
            <person name="Howarth C."/>
            <person name="Imamovic A."/>
            <person name="Ireland A."/>
            <person name="Larimer J."/>
            <person name="McCowan C."/>
            <person name="Murphy C."/>
            <person name="Pearson M."/>
            <person name="Poon T.W."/>
            <person name="Priest M."/>
            <person name="Roberts A."/>
            <person name="Saif S."/>
            <person name="Shea T."/>
            <person name="Sykes S."/>
            <person name="Wortman J."/>
            <person name="Nusbaum C."/>
            <person name="Birren B."/>
        </authorList>
    </citation>
    <scope>NUCLEOTIDE SEQUENCE [LARGE SCALE GENOMIC DNA]</scope>
    <source>
        <strain evidence="1 2">P1569</strain>
    </source>
</reference>
<protein>
    <submittedName>
        <fullName evidence="1">Uncharacterized protein</fullName>
    </submittedName>
</protein>
<name>V9F6N3_PHYNI</name>